<keyword evidence="2 3" id="KW-0694">RNA-binding</keyword>
<evidence type="ECO:0000259" key="4">
    <source>
        <dbReference type="PROSITE" id="PS50102"/>
    </source>
</evidence>
<dbReference type="PANTHER" id="PTHR24012">
    <property type="entry name" value="RNA BINDING PROTEIN"/>
    <property type="match status" value="1"/>
</dbReference>
<dbReference type="CDD" id="cd00590">
    <property type="entry name" value="RRM_SF"/>
    <property type="match status" value="2"/>
</dbReference>
<name>A0A5J4TWL8_9EUKA</name>
<sequence length="198" mass="23338">DQRLIHPTYIRQRPQRRQIQLKKEEVNQKFLFISNINPQTSQQTLELLLTPFYTINAFLFKYGQFNKRNYSLVKFQTEEDAINAFDHLDAKIVDQSIIHLHSVILRVDNLDEDTNEVALTNFFQTKLPNINIRVILIYNNINPPKSLGFGFINFDTINDAQQAINQLNNSRLRLNSNAIMLTQWQPKQQEQRQVIKLV</sequence>
<dbReference type="Pfam" id="PF00076">
    <property type="entry name" value="RRM_1"/>
    <property type="match status" value="2"/>
</dbReference>
<organism evidence="5 6">
    <name type="scientific">Streblomastix strix</name>
    <dbReference type="NCBI Taxonomy" id="222440"/>
    <lineage>
        <taxon>Eukaryota</taxon>
        <taxon>Metamonada</taxon>
        <taxon>Preaxostyla</taxon>
        <taxon>Oxymonadida</taxon>
        <taxon>Streblomastigidae</taxon>
        <taxon>Streblomastix</taxon>
    </lineage>
</organism>
<evidence type="ECO:0000256" key="3">
    <source>
        <dbReference type="PROSITE-ProRule" id="PRU00176"/>
    </source>
</evidence>
<evidence type="ECO:0000313" key="6">
    <source>
        <dbReference type="Proteomes" id="UP000324800"/>
    </source>
</evidence>
<accession>A0A5J4TWL8</accession>
<evidence type="ECO:0000313" key="5">
    <source>
        <dbReference type="EMBL" id="KAA6362313.1"/>
    </source>
</evidence>
<dbReference type="Gene3D" id="3.30.70.330">
    <property type="match status" value="2"/>
</dbReference>
<evidence type="ECO:0000256" key="1">
    <source>
        <dbReference type="ARBA" id="ARBA00022737"/>
    </source>
</evidence>
<feature type="domain" description="RRM" evidence="4">
    <location>
        <begin position="103"/>
        <end position="186"/>
    </location>
</feature>
<dbReference type="InterPro" id="IPR035979">
    <property type="entry name" value="RBD_domain_sf"/>
</dbReference>
<reference evidence="5 6" key="1">
    <citation type="submission" date="2019-03" db="EMBL/GenBank/DDBJ databases">
        <title>Single cell metagenomics reveals metabolic interactions within the superorganism composed of flagellate Streblomastix strix and complex community of Bacteroidetes bacteria on its surface.</title>
        <authorList>
            <person name="Treitli S.C."/>
            <person name="Kolisko M."/>
            <person name="Husnik F."/>
            <person name="Keeling P."/>
            <person name="Hampl V."/>
        </authorList>
    </citation>
    <scope>NUCLEOTIDE SEQUENCE [LARGE SCALE GENOMIC DNA]</scope>
    <source>
        <strain evidence="5">ST1C</strain>
    </source>
</reference>
<proteinExistence type="predicted"/>
<feature type="non-terminal residue" evidence="5">
    <location>
        <position position="1"/>
    </location>
</feature>
<comment type="caution">
    <text evidence="5">The sequence shown here is derived from an EMBL/GenBank/DDBJ whole genome shotgun (WGS) entry which is preliminary data.</text>
</comment>
<dbReference type="EMBL" id="SNRW01024365">
    <property type="protein sequence ID" value="KAA6362313.1"/>
    <property type="molecule type" value="Genomic_DNA"/>
</dbReference>
<evidence type="ECO:0000256" key="2">
    <source>
        <dbReference type="ARBA" id="ARBA00022884"/>
    </source>
</evidence>
<protein>
    <recommendedName>
        <fullName evidence="4">RRM domain-containing protein</fullName>
    </recommendedName>
</protein>
<dbReference type="GO" id="GO:0003723">
    <property type="term" value="F:RNA binding"/>
    <property type="evidence" value="ECO:0007669"/>
    <property type="project" value="UniProtKB-UniRule"/>
</dbReference>
<dbReference type="SUPFAM" id="SSF54928">
    <property type="entry name" value="RNA-binding domain, RBD"/>
    <property type="match status" value="1"/>
</dbReference>
<gene>
    <name evidence="5" type="ORF">EZS28_042160</name>
</gene>
<dbReference type="Proteomes" id="UP000324800">
    <property type="component" value="Unassembled WGS sequence"/>
</dbReference>
<dbReference type="PROSITE" id="PS50102">
    <property type="entry name" value="RRM"/>
    <property type="match status" value="2"/>
</dbReference>
<keyword evidence="1" id="KW-0677">Repeat</keyword>
<dbReference type="AlphaFoldDB" id="A0A5J4TWL8"/>
<dbReference type="InterPro" id="IPR000504">
    <property type="entry name" value="RRM_dom"/>
</dbReference>
<dbReference type="InterPro" id="IPR012677">
    <property type="entry name" value="Nucleotide-bd_a/b_plait_sf"/>
</dbReference>
<dbReference type="SMART" id="SM00360">
    <property type="entry name" value="RRM"/>
    <property type="match status" value="2"/>
</dbReference>
<feature type="domain" description="RRM" evidence="4">
    <location>
        <begin position="29"/>
        <end position="112"/>
    </location>
</feature>